<dbReference type="Proteomes" id="UP001056120">
    <property type="component" value="Linkage Group LG29"/>
</dbReference>
<proteinExistence type="predicted"/>
<dbReference type="EMBL" id="CM042046">
    <property type="protein sequence ID" value="KAI3676270.1"/>
    <property type="molecule type" value="Genomic_DNA"/>
</dbReference>
<protein>
    <submittedName>
        <fullName evidence="1">Uncharacterized protein</fullName>
    </submittedName>
</protein>
<keyword evidence="2" id="KW-1185">Reference proteome</keyword>
<comment type="caution">
    <text evidence="1">The sequence shown here is derived from an EMBL/GenBank/DDBJ whole genome shotgun (WGS) entry which is preliminary data.</text>
</comment>
<reference evidence="1 2" key="2">
    <citation type="journal article" date="2022" name="Mol. Ecol. Resour.">
        <title>The genomes of chicory, endive, great burdock and yacon provide insights into Asteraceae paleo-polyploidization history and plant inulin production.</title>
        <authorList>
            <person name="Fan W."/>
            <person name="Wang S."/>
            <person name="Wang H."/>
            <person name="Wang A."/>
            <person name="Jiang F."/>
            <person name="Liu H."/>
            <person name="Zhao H."/>
            <person name="Xu D."/>
            <person name="Zhang Y."/>
        </authorList>
    </citation>
    <scope>NUCLEOTIDE SEQUENCE [LARGE SCALE GENOMIC DNA]</scope>
    <source>
        <strain evidence="2">cv. Yunnan</strain>
        <tissue evidence="1">Leaves</tissue>
    </source>
</reference>
<evidence type="ECO:0000313" key="2">
    <source>
        <dbReference type="Proteomes" id="UP001056120"/>
    </source>
</evidence>
<gene>
    <name evidence="1" type="ORF">L1987_85874</name>
</gene>
<name>A0ACB8XYZ5_9ASTR</name>
<organism evidence="1 2">
    <name type="scientific">Smallanthus sonchifolius</name>
    <dbReference type="NCBI Taxonomy" id="185202"/>
    <lineage>
        <taxon>Eukaryota</taxon>
        <taxon>Viridiplantae</taxon>
        <taxon>Streptophyta</taxon>
        <taxon>Embryophyta</taxon>
        <taxon>Tracheophyta</taxon>
        <taxon>Spermatophyta</taxon>
        <taxon>Magnoliopsida</taxon>
        <taxon>eudicotyledons</taxon>
        <taxon>Gunneridae</taxon>
        <taxon>Pentapetalae</taxon>
        <taxon>asterids</taxon>
        <taxon>campanulids</taxon>
        <taxon>Asterales</taxon>
        <taxon>Asteraceae</taxon>
        <taxon>Asteroideae</taxon>
        <taxon>Heliantheae alliance</taxon>
        <taxon>Millerieae</taxon>
        <taxon>Smallanthus</taxon>
    </lineage>
</organism>
<accession>A0ACB8XYZ5</accession>
<sequence length="352" mass="40328">MGQQGQLAKKKRAKEEEKARQKSKKAIALNQRTHEEKKVMTDFLKARGESGRRLGPMTFMNLQALYRQVKKEEEERLGKKVFKTRVTEKEDKRPVKKQKTSAPDTTSTIQKPSTNTPKPSSPPPKKSKPSHLAPSHQQPLRKKSKPTPKPEDSRDIVDWFYSSQDQWFEIFRGRTERKRSVYKSIDEVLQLPDSDLSRILEMDEAHEPANEGGKRLTLAIKHHFNPSKDVIIDIKPLQSHYPFVNWSYNADLDEFTLTDVKKQQMRCSSKTIFKMPSKDIKTLSELPLNNPIKDPRGYEVARIAYQQRSTKVVADRLISGVQHLLLLIGLSAALNRSVLMLILILAADSLVP</sequence>
<reference evidence="2" key="1">
    <citation type="journal article" date="2022" name="Mol. Ecol. Resour.">
        <title>The genomes of chicory, endive, great burdock and yacon provide insights into Asteraceae palaeo-polyploidization history and plant inulin production.</title>
        <authorList>
            <person name="Fan W."/>
            <person name="Wang S."/>
            <person name="Wang H."/>
            <person name="Wang A."/>
            <person name="Jiang F."/>
            <person name="Liu H."/>
            <person name="Zhao H."/>
            <person name="Xu D."/>
            <person name="Zhang Y."/>
        </authorList>
    </citation>
    <scope>NUCLEOTIDE SEQUENCE [LARGE SCALE GENOMIC DNA]</scope>
    <source>
        <strain evidence="2">cv. Yunnan</strain>
    </source>
</reference>
<evidence type="ECO:0000313" key="1">
    <source>
        <dbReference type="EMBL" id="KAI3676270.1"/>
    </source>
</evidence>